<feature type="domain" description="Secretion system C-terminal sorting" evidence="5">
    <location>
        <begin position="923"/>
        <end position="982"/>
    </location>
</feature>
<name>A0A2S7KSY5_9FLAO</name>
<dbReference type="OrthoDB" id="1488385at2"/>
<dbReference type="Proteomes" id="UP000239800">
    <property type="component" value="Unassembled WGS sequence"/>
</dbReference>
<accession>A0A2S7KSY5</accession>
<keyword evidence="8" id="KW-1185">Reference proteome</keyword>
<dbReference type="Pfam" id="PF07705">
    <property type="entry name" value="CARDB"/>
    <property type="match status" value="1"/>
</dbReference>
<feature type="domain" description="CARDB" evidence="4">
    <location>
        <begin position="641"/>
        <end position="729"/>
    </location>
</feature>
<feature type="compositionally biased region" description="Basic and acidic residues" evidence="2">
    <location>
        <begin position="52"/>
        <end position="66"/>
    </location>
</feature>
<evidence type="ECO:0000259" key="6">
    <source>
        <dbReference type="Pfam" id="PF20009"/>
    </source>
</evidence>
<feature type="signal peptide" evidence="3">
    <location>
        <begin position="1"/>
        <end position="20"/>
    </location>
</feature>
<evidence type="ECO:0008006" key="9">
    <source>
        <dbReference type="Google" id="ProtNLM"/>
    </source>
</evidence>
<keyword evidence="1 3" id="KW-0732">Signal</keyword>
<evidence type="ECO:0000313" key="8">
    <source>
        <dbReference type="Proteomes" id="UP000239800"/>
    </source>
</evidence>
<dbReference type="NCBIfam" id="TIGR04183">
    <property type="entry name" value="Por_Secre_tail"/>
    <property type="match status" value="1"/>
</dbReference>
<dbReference type="Gene3D" id="2.60.40.10">
    <property type="entry name" value="Immunoglobulins"/>
    <property type="match status" value="1"/>
</dbReference>
<dbReference type="InterPro" id="IPR026444">
    <property type="entry name" value="Secre_tail"/>
</dbReference>
<gene>
    <name evidence="7" type="ORF">BST85_12665</name>
</gene>
<protein>
    <recommendedName>
        <fullName evidence="9">Secretion system C-terminal sorting domain-containing protein</fullName>
    </recommendedName>
</protein>
<dbReference type="InterPro" id="IPR045474">
    <property type="entry name" value="GEVED"/>
</dbReference>
<evidence type="ECO:0000313" key="7">
    <source>
        <dbReference type="EMBL" id="PQB05653.1"/>
    </source>
</evidence>
<sequence>MKLQLSLLFVLALISSGVSAQQVSSEGAFYTGQVASMRYVEPLSSRTNLIPAEDRTGEAQDGRSSRPEVIPGKDPQTTNDYFASNPHPMTGKIASRSPLIVFDASASSSQPTDPSLAVGPNHVISVFNTGFVIFNDKLDPANNNTGQLSVTNIFSGGGCCDLTVSYDSAADRWVLSYLFVGAGAEIAVSDGPDPNTAGWYVYSIPQINDYQKLSVWSDGYYITDNVGGSNRVWALERDALLAGDPAASIQGFNLPGIVTSGFFSPQALNVTDDNMPADGNATIIYLQDDAWSGVSFDHFKIWTIDADFDNPGNSTVSAPTEIATDPFISVFDGGSFSNLTQPGGGVAIDALQATIMNQAQFRKFPAYNSALFNFVVDVDATSGEKAGVRWFELRQDGDGQPWTVYQEGTYTSPDTPTGGEKHAWHASLMMDGSGNIGMGYSAMTVDPSDPNPIRVSSYYTGRYASDPLGTMTIEEELIANGNANIPGLRYGDYSKIDIDPVNDKTFWFINEYMNSGRKNVVGVFQITPNFNNDAGVVSIDTPVTGTLSDSEEITVTIFNYGLDPIADFDVTYQVDGGAVVTETFNGTIESTETAQFSFVTLADLSTVGQTYSITASTALAGDEDNGNDSTTKEVTFLEPNDLGVTAITAPQSGTNLPADAEITVTITNFGGESQSNFDVTYNLDGNEVTEQVAGPLAGNSELSYTFTQTADLSAFGSYSLSARTDLPTDSDNTNDETAVTIVNSNCEPGANCTLGDGIVRLQLENVDNNSGCDPDGYGNYTNLIVELPTPDADYDLTITTGYGNQFVRAWIDFNDDFVFTIDELVVNNYEIADGQGAGDYTETMTLSVPASASPGQHLMRVKTNWNAPVPDDACEETTYGETEDYLAEIGVLSFGDNQVSSEDLVIIHQGNNLFEVTMISPNGPEKLELSVYNILGQQILNRRLESNNGTYNYQLNMNYVSSGVYMVRLGTSQGGLVKKIVVR</sequence>
<dbReference type="InterPro" id="IPR011635">
    <property type="entry name" value="CARDB"/>
</dbReference>
<comment type="caution">
    <text evidence="7">The sequence shown here is derived from an EMBL/GenBank/DDBJ whole genome shotgun (WGS) entry which is preliminary data.</text>
</comment>
<dbReference type="InterPro" id="IPR013783">
    <property type="entry name" value="Ig-like_fold"/>
</dbReference>
<reference evidence="7 8" key="1">
    <citation type="submission" date="2016-11" db="EMBL/GenBank/DDBJ databases">
        <title>Trade-off between light-utilization and light-protection in marine flavobacteria.</title>
        <authorList>
            <person name="Kumagai Y."/>
        </authorList>
    </citation>
    <scope>NUCLEOTIDE SEQUENCE [LARGE SCALE GENOMIC DNA]</scope>
    <source>
        <strain evidence="7 8">NBRC 107741</strain>
    </source>
</reference>
<proteinExistence type="predicted"/>
<evidence type="ECO:0000256" key="2">
    <source>
        <dbReference type="SAM" id="MobiDB-lite"/>
    </source>
</evidence>
<evidence type="ECO:0000256" key="3">
    <source>
        <dbReference type="SAM" id="SignalP"/>
    </source>
</evidence>
<dbReference type="Pfam" id="PF20009">
    <property type="entry name" value="GEVED"/>
    <property type="match status" value="1"/>
</dbReference>
<dbReference type="EMBL" id="MQUB01000001">
    <property type="protein sequence ID" value="PQB05653.1"/>
    <property type="molecule type" value="Genomic_DNA"/>
</dbReference>
<evidence type="ECO:0000259" key="4">
    <source>
        <dbReference type="Pfam" id="PF07705"/>
    </source>
</evidence>
<organism evidence="7 8">
    <name type="scientific">Aureitalea marina</name>
    <dbReference type="NCBI Taxonomy" id="930804"/>
    <lineage>
        <taxon>Bacteria</taxon>
        <taxon>Pseudomonadati</taxon>
        <taxon>Bacteroidota</taxon>
        <taxon>Flavobacteriia</taxon>
        <taxon>Flavobacteriales</taxon>
        <taxon>Flavobacteriaceae</taxon>
        <taxon>Aureitalea</taxon>
    </lineage>
</organism>
<dbReference type="Pfam" id="PF18962">
    <property type="entry name" value="Por_Secre_tail"/>
    <property type="match status" value="1"/>
</dbReference>
<feature type="region of interest" description="Disordered" evidence="2">
    <location>
        <begin position="47"/>
        <end position="85"/>
    </location>
</feature>
<evidence type="ECO:0000259" key="5">
    <source>
        <dbReference type="Pfam" id="PF18962"/>
    </source>
</evidence>
<evidence type="ECO:0000256" key="1">
    <source>
        <dbReference type="ARBA" id="ARBA00022729"/>
    </source>
</evidence>
<dbReference type="AlphaFoldDB" id="A0A2S7KSY5"/>
<feature type="domain" description="GEVED" evidence="6">
    <location>
        <begin position="807"/>
        <end position="886"/>
    </location>
</feature>
<feature type="chain" id="PRO_5015559409" description="Secretion system C-terminal sorting domain-containing protein" evidence="3">
    <location>
        <begin position="21"/>
        <end position="983"/>
    </location>
</feature>
<dbReference type="RefSeq" id="WP_104813599.1">
    <property type="nucleotide sequence ID" value="NZ_MQUB01000001.1"/>
</dbReference>